<evidence type="ECO:0000256" key="5">
    <source>
        <dbReference type="ARBA" id="ARBA00022833"/>
    </source>
</evidence>
<name>A0A1J5S2J9_9ZZZZ</name>
<evidence type="ECO:0000313" key="8">
    <source>
        <dbReference type="EMBL" id="OIR02298.1"/>
    </source>
</evidence>
<sequence>MNTNRTMVLLCLLASALPAAAFDLGSIDWQKAVDTVKKVQKANTDIDEPQEIALGEGIASNLLGAAPLLDNPAAQQYVNRVGRWLTLQTERPDLPWQFGVLDDNDVNAFAAPGGYVFITKGLLAQMNSEAELAGVLAHEISHVLRKHHLQAIKKGARTELLSDLASEALKSNGSNPALTKLVSAGTEVYARGLDKNDEFEADRMGVVIAARSGYDPYGLPAVLQTLQSLNPNDSSVALMFKTHPAPADRLSLLDKEMTGQFNNFENQPDLAPRFLQALGAGKK</sequence>
<keyword evidence="2 8" id="KW-0645">Protease</keyword>
<dbReference type="InterPro" id="IPR051156">
    <property type="entry name" value="Mito/Outer_Membr_Metalloprot"/>
</dbReference>
<evidence type="ECO:0000259" key="7">
    <source>
        <dbReference type="Pfam" id="PF01435"/>
    </source>
</evidence>
<evidence type="ECO:0000256" key="4">
    <source>
        <dbReference type="ARBA" id="ARBA00022801"/>
    </source>
</evidence>
<keyword evidence="4 8" id="KW-0378">Hydrolase</keyword>
<keyword evidence="3" id="KW-0479">Metal-binding</keyword>
<dbReference type="AlphaFoldDB" id="A0A1J5S2J9"/>
<protein>
    <submittedName>
        <fullName evidence="8">Beta-barrel assembly-enhancing protease</fullName>
        <ecNumber evidence="8">3.4.-.-</ecNumber>
    </submittedName>
</protein>
<dbReference type="EC" id="3.4.-.-" evidence="8"/>
<keyword evidence="6" id="KW-0482">Metalloprotease</keyword>
<dbReference type="EMBL" id="MLJW01000076">
    <property type="protein sequence ID" value="OIR02298.1"/>
    <property type="molecule type" value="Genomic_DNA"/>
</dbReference>
<dbReference type="PANTHER" id="PTHR22726:SF1">
    <property type="entry name" value="METALLOENDOPEPTIDASE OMA1, MITOCHONDRIAL"/>
    <property type="match status" value="1"/>
</dbReference>
<dbReference type="GO" id="GO:0004222">
    <property type="term" value="F:metalloendopeptidase activity"/>
    <property type="evidence" value="ECO:0007669"/>
    <property type="project" value="InterPro"/>
</dbReference>
<dbReference type="Pfam" id="PF01435">
    <property type="entry name" value="Peptidase_M48"/>
    <property type="match status" value="1"/>
</dbReference>
<dbReference type="Gene3D" id="3.30.2010.10">
    <property type="entry name" value="Metalloproteases ('zincins'), catalytic domain"/>
    <property type="match status" value="1"/>
</dbReference>
<gene>
    <name evidence="8" type="primary">bepA_34</name>
    <name evidence="8" type="ORF">GALL_156700</name>
</gene>
<dbReference type="PANTHER" id="PTHR22726">
    <property type="entry name" value="METALLOENDOPEPTIDASE OMA1"/>
    <property type="match status" value="1"/>
</dbReference>
<dbReference type="GO" id="GO:0051603">
    <property type="term" value="P:proteolysis involved in protein catabolic process"/>
    <property type="evidence" value="ECO:0007669"/>
    <property type="project" value="TreeGrafter"/>
</dbReference>
<organism evidence="8">
    <name type="scientific">mine drainage metagenome</name>
    <dbReference type="NCBI Taxonomy" id="410659"/>
    <lineage>
        <taxon>unclassified sequences</taxon>
        <taxon>metagenomes</taxon>
        <taxon>ecological metagenomes</taxon>
    </lineage>
</organism>
<comment type="caution">
    <text evidence="8">The sequence shown here is derived from an EMBL/GenBank/DDBJ whole genome shotgun (WGS) entry which is preliminary data.</text>
</comment>
<dbReference type="GO" id="GO:0046872">
    <property type="term" value="F:metal ion binding"/>
    <property type="evidence" value="ECO:0007669"/>
    <property type="project" value="UniProtKB-KW"/>
</dbReference>
<dbReference type="InterPro" id="IPR001915">
    <property type="entry name" value="Peptidase_M48"/>
</dbReference>
<reference evidence="8" key="1">
    <citation type="submission" date="2016-10" db="EMBL/GenBank/DDBJ databases">
        <title>Sequence of Gallionella enrichment culture.</title>
        <authorList>
            <person name="Poehlein A."/>
            <person name="Muehling M."/>
            <person name="Daniel R."/>
        </authorList>
    </citation>
    <scope>NUCLEOTIDE SEQUENCE</scope>
</reference>
<evidence type="ECO:0000256" key="6">
    <source>
        <dbReference type="ARBA" id="ARBA00023049"/>
    </source>
</evidence>
<feature type="domain" description="Peptidase M48" evidence="7">
    <location>
        <begin position="73"/>
        <end position="255"/>
    </location>
</feature>
<dbReference type="GO" id="GO:0016020">
    <property type="term" value="C:membrane"/>
    <property type="evidence" value="ECO:0007669"/>
    <property type="project" value="TreeGrafter"/>
</dbReference>
<dbReference type="CDD" id="cd07333">
    <property type="entry name" value="M48C_bepA_like"/>
    <property type="match status" value="1"/>
</dbReference>
<proteinExistence type="predicted"/>
<evidence type="ECO:0000256" key="3">
    <source>
        <dbReference type="ARBA" id="ARBA00022723"/>
    </source>
</evidence>
<accession>A0A1J5S2J9</accession>
<comment type="cofactor">
    <cofactor evidence="1">
        <name>Zn(2+)</name>
        <dbReference type="ChEBI" id="CHEBI:29105"/>
    </cofactor>
</comment>
<evidence type="ECO:0000256" key="1">
    <source>
        <dbReference type="ARBA" id="ARBA00001947"/>
    </source>
</evidence>
<keyword evidence="5" id="KW-0862">Zinc</keyword>
<evidence type="ECO:0000256" key="2">
    <source>
        <dbReference type="ARBA" id="ARBA00022670"/>
    </source>
</evidence>